<reference evidence="2" key="1">
    <citation type="submission" date="2016-10" db="EMBL/GenBank/DDBJ databases">
        <authorList>
            <person name="Varghese N."/>
            <person name="Submissions S."/>
        </authorList>
    </citation>
    <scope>NUCLEOTIDE SEQUENCE [LARGE SCALE GENOMIC DNA]</scope>
    <source>
        <strain evidence="2">CGMCC 1.6474</strain>
    </source>
</reference>
<dbReference type="Pfam" id="PF19596">
    <property type="entry name" value="DUF6101"/>
    <property type="match status" value="1"/>
</dbReference>
<dbReference type="OrthoDB" id="8449893at2"/>
<keyword evidence="2" id="KW-1185">Reference proteome</keyword>
<dbReference type="AlphaFoldDB" id="A0A1I4DG96"/>
<gene>
    <name evidence="1" type="ORF">SAMN04488125_10622</name>
</gene>
<protein>
    <submittedName>
        <fullName evidence="1">Uncharacterized protein</fullName>
    </submittedName>
</protein>
<sequence>MMTFEITALDCRIANEDGAIRHAVTVAATPLPILGKALGKSQGAVPVGAALAFDDDAADATGEDRFALLLVDAEGEVLMRLGAFTEEEVVAQWRDLSAKGGLTRMLLREDGSLVPVSQQIGRLALGRSRQRRRNGSLSGRRPRFLTRRKATRLPARPCIHRGESELFSRG</sequence>
<proteinExistence type="predicted"/>
<dbReference type="RefSeq" id="WP_091944591.1">
    <property type="nucleotide sequence ID" value="NZ_FOSV01000006.1"/>
</dbReference>
<name>A0A1I4DG96_9HYPH</name>
<dbReference type="InterPro" id="IPR046083">
    <property type="entry name" value="DUF6101"/>
</dbReference>
<dbReference type="Proteomes" id="UP000198804">
    <property type="component" value="Unassembled WGS sequence"/>
</dbReference>
<accession>A0A1I4DG96</accession>
<evidence type="ECO:0000313" key="1">
    <source>
        <dbReference type="EMBL" id="SFK92684.1"/>
    </source>
</evidence>
<dbReference type="EMBL" id="FOSV01000006">
    <property type="protein sequence ID" value="SFK92684.1"/>
    <property type="molecule type" value="Genomic_DNA"/>
</dbReference>
<organism evidence="1 2">
    <name type="scientific">Methylorubrum salsuginis</name>
    <dbReference type="NCBI Taxonomy" id="414703"/>
    <lineage>
        <taxon>Bacteria</taxon>
        <taxon>Pseudomonadati</taxon>
        <taxon>Pseudomonadota</taxon>
        <taxon>Alphaproteobacteria</taxon>
        <taxon>Hyphomicrobiales</taxon>
        <taxon>Methylobacteriaceae</taxon>
        <taxon>Methylorubrum</taxon>
    </lineage>
</organism>
<evidence type="ECO:0000313" key="2">
    <source>
        <dbReference type="Proteomes" id="UP000198804"/>
    </source>
</evidence>